<evidence type="ECO:0000256" key="2">
    <source>
        <dbReference type="ARBA" id="ARBA00023002"/>
    </source>
</evidence>
<proteinExistence type="inferred from homology"/>
<dbReference type="PRINTS" id="PR00080">
    <property type="entry name" value="SDRFAMILY"/>
</dbReference>
<accession>A0A6A7ARZ1</accession>
<dbReference type="PANTHER" id="PTHR43180:SF63">
    <property type="entry name" value="DEHYDROGENASE_REDUCTASE FAMILY PROTEIN, PUTATIVE (AFU_ORTHOLOGUE AFUA_6G03520)-RELATED"/>
    <property type="match status" value="1"/>
</dbReference>
<name>A0A6A7ARZ1_9PLEO</name>
<dbReference type="InterPro" id="IPR036291">
    <property type="entry name" value="NAD(P)-bd_dom_sf"/>
</dbReference>
<evidence type="ECO:0000256" key="3">
    <source>
        <dbReference type="RuleBase" id="RU000363"/>
    </source>
</evidence>
<dbReference type="SUPFAM" id="SSF51735">
    <property type="entry name" value="NAD(P)-binding Rossmann-fold domains"/>
    <property type="match status" value="1"/>
</dbReference>
<comment type="similarity">
    <text evidence="1 3">Belongs to the short-chain dehydrogenases/reductases (SDR) family.</text>
</comment>
<keyword evidence="2" id="KW-0560">Oxidoreductase</keyword>
<dbReference type="OrthoDB" id="417891at2759"/>
<dbReference type="Pfam" id="PF00106">
    <property type="entry name" value="adh_short"/>
    <property type="match status" value="1"/>
</dbReference>
<dbReference type="EMBL" id="MU006341">
    <property type="protein sequence ID" value="KAF2845833.1"/>
    <property type="molecule type" value="Genomic_DNA"/>
</dbReference>
<keyword evidence="5" id="KW-1185">Reference proteome</keyword>
<organism evidence="4 5">
    <name type="scientific">Plenodomus tracheiphilus IPT5</name>
    <dbReference type="NCBI Taxonomy" id="1408161"/>
    <lineage>
        <taxon>Eukaryota</taxon>
        <taxon>Fungi</taxon>
        <taxon>Dikarya</taxon>
        <taxon>Ascomycota</taxon>
        <taxon>Pezizomycotina</taxon>
        <taxon>Dothideomycetes</taxon>
        <taxon>Pleosporomycetidae</taxon>
        <taxon>Pleosporales</taxon>
        <taxon>Pleosporineae</taxon>
        <taxon>Leptosphaeriaceae</taxon>
        <taxon>Plenodomus</taxon>
    </lineage>
</organism>
<dbReference type="PRINTS" id="PR00081">
    <property type="entry name" value="GDHRDH"/>
</dbReference>
<dbReference type="InterPro" id="IPR002347">
    <property type="entry name" value="SDR_fam"/>
</dbReference>
<dbReference type="Gene3D" id="3.40.50.720">
    <property type="entry name" value="NAD(P)-binding Rossmann-like Domain"/>
    <property type="match status" value="1"/>
</dbReference>
<sequence>MAANAFFLPNGRPKTVIVTGSAGGIGAQTIRTYHSHGCNVVIADLPSTKDAAKAIISSLADPSRAMYHATSVTLWDDMKTLFRETKIRFGQIDIVVANAGIMERKGFFDFEGEEDENGELEEPTESWRVIDVNLKGAMNTLRMAMHSMRSNPPDSDGPRGSIILIASTSGYFGGTGVVSYVSSKHGVVGLARASQKVANELGVRVNVVAPFFTPTSITSGYSDEWEERGLPANTVEDVAKAVVATSVDAERRGHSVMVAGGLTKEMETARTAMVTNWLGEDIAHVMAEGAKFFDDMGGYNLPKVISSKLNKG</sequence>
<protein>
    <submittedName>
        <fullName evidence="4">NAD(P)-binding protein</fullName>
    </submittedName>
</protein>
<reference evidence="4" key="1">
    <citation type="submission" date="2020-01" db="EMBL/GenBank/DDBJ databases">
        <authorList>
            <consortium name="DOE Joint Genome Institute"/>
            <person name="Haridas S."/>
            <person name="Albert R."/>
            <person name="Binder M."/>
            <person name="Bloem J."/>
            <person name="Labutti K."/>
            <person name="Salamov A."/>
            <person name="Andreopoulos B."/>
            <person name="Baker S.E."/>
            <person name="Barry K."/>
            <person name="Bills G."/>
            <person name="Bluhm B.H."/>
            <person name="Cannon C."/>
            <person name="Castanera R."/>
            <person name="Culley D.E."/>
            <person name="Daum C."/>
            <person name="Ezra D."/>
            <person name="Gonzalez J.B."/>
            <person name="Henrissat B."/>
            <person name="Kuo A."/>
            <person name="Liang C."/>
            <person name="Lipzen A."/>
            <person name="Lutzoni F."/>
            <person name="Magnuson J."/>
            <person name="Mondo S."/>
            <person name="Nolan M."/>
            <person name="Ohm R."/>
            <person name="Pangilinan J."/>
            <person name="Park H.-J."/>
            <person name="Ramirez L."/>
            <person name="Alfaro M."/>
            <person name="Sun H."/>
            <person name="Tritt A."/>
            <person name="Yoshinaga Y."/>
            <person name="Zwiers L.-H."/>
            <person name="Turgeon B.G."/>
            <person name="Goodwin S.B."/>
            <person name="Spatafora J.W."/>
            <person name="Crous P.W."/>
            <person name="Grigoriev I.V."/>
        </authorList>
    </citation>
    <scope>NUCLEOTIDE SEQUENCE</scope>
    <source>
        <strain evidence="4">IPT5</strain>
    </source>
</reference>
<evidence type="ECO:0000256" key="1">
    <source>
        <dbReference type="ARBA" id="ARBA00006484"/>
    </source>
</evidence>
<dbReference type="AlphaFoldDB" id="A0A6A7ARZ1"/>
<evidence type="ECO:0000313" key="4">
    <source>
        <dbReference type="EMBL" id="KAF2845833.1"/>
    </source>
</evidence>
<gene>
    <name evidence="4" type="ORF">T440DRAFT_472314</name>
</gene>
<dbReference type="Proteomes" id="UP000799423">
    <property type="component" value="Unassembled WGS sequence"/>
</dbReference>
<dbReference type="GO" id="GO:0016491">
    <property type="term" value="F:oxidoreductase activity"/>
    <property type="evidence" value="ECO:0007669"/>
    <property type="project" value="UniProtKB-KW"/>
</dbReference>
<dbReference type="PANTHER" id="PTHR43180">
    <property type="entry name" value="3-OXOACYL-(ACYL-CARRIER-PROTEIN) REDUCTASE (AFU_ORTHOLOGUE AFUA_6G11210)"/>
    <property type="match status" value="1"/>
</dbReference>
<evidence type="ECO:0000313" key="5">
    <source>
        <dbReference type="Proteomes" id="UP000799423"/>
    </source>
</evidence>